<evidence type="ECO:0000313" key="2">
    <source>
        <dbReference type="EMBL" id="EEC82997.1"/>
    </source>
</evidence>
<dbReference type="Proteomes" id="UP000007015">
    <property type="component" value="Chromosome 8"/>
</dbReference>
<keyword evidence="3" id="KW-1185">Reference proteome</keyword>
<dbReference type="HOGENOM" id="CLU_2487386_0_0_1"/>
<dbReference type="Gramene" id="BGIOSGA027552-TA">
    <property type="protein sequence ID" value="BGIOSGA027552-PA"/>
    <property type="gene ID" value="BGIOSGA027552"/>
</dbReference>
<accession>B8BBC9</accession>
<evidence type="ECO:0000313" key="3">
    <source>
        <dbReference type="Proteomes" id="UP000007015"/>
    </source>
</evidence>
<proteinExistence type="predicted"/>
<dbReference type="AlphaFoldDB" id="B8BBC9"/>
<reference evidence="2 3" key="1">
    <citation type="journal article" date="2005" name="PLoS Biol.">
        <title>The genomes of Oryza sativa: a history of duplications.</title>
        <authorList>
            <person name="Yu J."/>
            <person name="Wang J."/>
            <person name="Lin W."/>
            <person name="Li S."/>
            <person name="Li H."/>
            <person name="Zhou J."/>
            <person name="Ni P."/>
            <person name="Dong W."/>
            <person name="Hu S."/>
            <person name="Zeng C."/>
            <person name="Zhang J."/>
            <person name="Zhang Y."/>
            <person name="Li R."/>
            <person name="Xu Z."/>
            <person name="Li S."/>
            <person name="Li X."/>
            <person name="Zheng H."/>
            <person name="Cong L."/>
            <person name="Lin L."/>
            <person name="Yin J."/>
            <person name="Geng J."/>
            <person name="Li G."/>
            <person name="Shi J."/>
            <person name="Liu J."/>
            <person name="Lv H."/>
            <person name="Li J."/>
            <person name="Wang J."/>
            <person name="Deng Y."/>
            <person name="Ran L."/>
            <person name="Shi X."/>
            <person name="Wang X."/>
            <person name="Wu Q."/>
            <person name="Li C."/>
            <person name="Ren X."/>
            <person name="Wang J."/>
            <person name="Wang X."/>
            <person name="Li D."/>
            <person name="Liu D."/>
            <person name="Zhang X."/>
            <person name="Ji Z."/>
            <person name="Zhao W."/>
            <person name="Sun Y."/>
            <person name="Zhang Z."/>
            <person name="Bao J."/>
            <person name="Han Y."/>
            <person name="Dong L."/>
            <person name="Ji J."/>
            <person name="Chen P."/>
            <person name="Wu S."/>
            <person name="Liu J."/>
            <person name="Xiao Y."/>
            <person name="Bu D."/>
            <person name="Tan J."/>
            <person name="Yang L."/>
            <person name="Ye C."/>
            <person name="Zhang J."/>
            <person name="Xu J."/>
            <person name="Zhou Y."/>
            <person name="Yu Y."/>
            <person name="Zhang B."/>
            <person name="Zhuang S."/>
            <person name="Wei H."/>
            <person name="Liu B."/>
            <person name="Lei M."/>
            <person name="Yu H."/>
            <person name="Li Y."/>
            <person name="Xu H."/>
            <person name="Wei S."/>
            <person name="He X."/>
            <person name="Fang L."/>
            <person name="Zhang Z."/>
            <person name="Zhang Y."/>
            <person name="Huang X."/>
            <person name="Su Z."/>
            <person name="Tong W."/>
            <person name="Li J."/>
            <person name="Tong Z."/>
            <person name="Li S."/>
            <person name="Ye J."/>
            <person name="Wang L."/>
            <person name="Fang L."/>
            <person name="Lei T."/>
            <person name="Chen C."/>
            <person name="Chen H."/>
            <person name="Xu Z."/>
            <person name="Li H."/>
            <person name="Huang H."/>
            <person name="Zhang F."/>
            <person name="Xu H."/>
            <person name="Li N."/>
            <person name="Zhao C."/>
            <person name="Li S."/>
            <person name="Dong L."/>
            <person name="Huang Y."/>
            <person name="Li L."/>
            <person name="Xi Y."/>
            <person name="Qi Q."/>
            <person name="Li W."/>
            <person name="Zhang B."/>
            <person name="Hu W."/>
            <person name="Zhang Y."/>
            <person name="Tian X."/>
            <person name="Jiao Y."/>
            <person name="Liang X."/>
            <person name="Jin J."/>
            <person name="Gao L."/>
            <person name="Zheng W."/>
            <person name="Hao B."/>
            <person name="Liu S."/>
            <person name="Wang W."/>
            <person name="Yuan L."/>
            <person name="Cao M."/>
            <person name="McDermott J."/>
            <person name="Samudrala R."/>
            <person name="Wang J."/>
            <person name="Wong G.K."/>
            <person name="Yang H."/>
        </authorList>
    </citation>
    <scope>NUCLEOTIDE SEQUENCE [LARGE SCALE GENOMIC DNA]</scope>
    <source>
        <strain evidence="3">cv. 93-11</strain>
    </source>
</reference>
<gene>
    <name evidence="2" type="ORF">OsI_28037</name>
</gene>
<evidence type="ECO:0000256" key="1">
    <source>
        <dbReference type="SAM" id="MobiDB-lite"/>
    </source>
</evidence>
<name>B8BBC9_ORYSI</name>
<dbReference type="EMBL" id="CM000133">
    <property type="protein sequence ID" value="EEC82997.1"/>
    <property type="molecule type" value="Genomic_DNA"/>
</dbReference>
<dbReference type="STRING" id="39946.B8BBC9"/>
<protein>
    <submittedName>
        <fullName evidence="2">Uncharacterized protein</fullName>
    </submittedName>
</protein>
<feature type="region of interest" description="Disordered" evidence="1">
    <location>
        <begin position="21"/>
        <end position="87"/>
    </location>
</feature>
<sequence length="87" mass="9071">MCLLQEDQPCSTSQPSLCRYASSAQHGGGGRSDEATSSRNGGGVGGRFLASRHRKRSPSDFRRSGSAQSVGGVQGRNCSNAVVGRNE</sequence>
<organism evidence="2 3">
    <name type="scientific">Oryza sativa subsp. indica</name>
    <name type="common">Rice</name>
    <dbReference type="NCBI Taxonomy" id="39946"/>
    <lineage>
        <taxon>Eukaryota</taxon>
        <taxon>Viridiplantae</taxon>
        <taxon>Streptophyta</taxon>
        <taxon>Embryophyta</taxon>
        <taxon>Tracheophyta</taxon>
        <taxon>Spermatophyta</taxon>
        <taxon>Magnoliopsida</taxon>
        <taxon>Liliopsida</taxon>
        <taxon>Poales</taxon>
        <taxon>Poaceae</taxon>
        <taxon>BOP clade</taxon>
        <taxon>Oryzoideae</taxon>
        <taxon>Oryzeae</taxon>
        <taxon>Oryzinae</taxon>
        <taxon>Oryza</taxon>
        <taxon>Oryza sativa</taxon>
    </lineage>
</organism>